<evidence type="ECO:0000256" key="1">
    <source>
        <dbReference type="SAM" id="MobiDB-lite"/>
    </source>
</evidence>
<gene>
    <name evidence="2" type="primary">P0024C06.113</name>
</gene>
<proteinExistence type="predicted"/>
<feature type="compositionally biased region" description="Basic and acidic residues" evidence="1">
    <location>
        <begin position="45"/>
        <end position="57"/>
    </location>
</feature>
<evidence type="ECO:0000313" key="2">
    <source>
        <dbReference type="EMBL" id="BAD31285.1"/>
    </source>
</evidence>
<reference evidence="2" key="1">
    <citation type="journal article" date="2004" name="Plant Cell">
        <title>Composition and structure of the centromeric region of rice chromosome 8.</title>
        <authorList>
            <person name="Wu J."/>
            <person name="Yamagata H."/>
            <person name="Hayashi-Tsugane M."/>
            <person name="Hijishita S."/>
            <person name="Fujisawa M."/>
            <person name="Shibata M."/>
            <person name="Itoh Y."/>
            <person name="Nakamura M."/>
            <person name="Sakaguchi M."/>
            <person name="Yoshihara R."/>
            <person name="Kobayashi H."/>
            <person name="Itoh K."/>
            <person name="Karasawa W."/>
            <person name="Yamamoto M."/>
            <person name="Saji S."/>
            <person name="Katagiri S."/>
            <person name="Kanamori H."/>
            <person name="Namiki N."/>
            <person name="Katayose Y."/>
            <person name="Matsumoto T."/>
            <person name="Sasaki T."/>
        </authorList>
    </citation>
    <scope>NUCLEOTIDE SEQUENCE</scope>
</reference>
<protein>
    <submittedName>
        <fullName evidence="2">Uncharacterized protein</fullName>
    </submittedName>
</protein>
<accession>Q69LB8</accession>
<dbReference type="AlphaFoldDB" id="Q69LB8"/>
<sequence>MVQISLKADLTAAEAAAWLGHGTRPPHRPWHTVARAATGGTAGAGKDDGERRRRAAAEMEGLTSVRGRAIFDGGWRRVNGGQDGPDLTKPTAATKRRDGGTSGGQRRR</sequence>
<feature type="region of interest" description="Disordered" evidence="1">
    <location>
        <begin position="36"/>
        <end position="60"/>
    </location>
</feature>
<feature type="region of interest" description="Disordered" evidence="1">
    <location>
        <begin position="73"/>
        <end position="108"/>
    </location>
</feature>
<name>Q69LB8_ORYSJ</name>
<dbReference type="EMBL" id="AP005305">
    <property type="protein sequence ID" value="BAD31285.1"/>
    <property type="molecule type" value="Genomic_DNA"/>
</dbReference>
<organism evidence="2">
    <name type="scientific">Oryza sativa subsp. japonica</name>
    <name type="common">Rice</name>
    <dbReference type="NCBI Taxonomy" id="39947"/>
    <lineage>
        <taxon>Eukaryota</taxon>
        <taxon>Viridiplantae</taxon>
        <taxon>Streptophyta</taxon>
        <taxon>Embryophyta</taxon>
        <taxon>Tracheophyta</taxon>
        <taxon>Spermatophyta</taxon>
        <taxon>Magnoliopsida</taxon>
        <taxon>Liliopsida</taxon>
        <taxon>Poales</taxon>
        <taxon>Poaceae</taxon>
        <taxon>BOP clade</taxon>
        <taxon>Oryzoideae</taxon>
        <taxon>Oryzeae</taxon>
        <taxon>Oryzinae</taxon>
        <taxon>Oryza</taxon>
        <taxon>Oryza sativa</taxon>
    </lineage>
</organism>